<dbReference type="Pfam" id="PF13302">
    <property type="entry name" value="Acetyltransf_3"/>
    <property type="match status" value="1"/>
</dbReference>
<dbReference type="InterPro" id="IPR016181">
    <property type="entry name" value="Acyl_CoA_acyltransferase"/>
</dbReference>
<dbReference type="PANTHER" id="PTHR43328:SF1">
    <property type="entry name" value="N-ACETYLTRANSFERASE DOMAIN-CONTAINING PROTEIN"/>
    <property type="match status" value="1"/>
</dbReference>
<dbReference type="RefSeq" id="WP_002692885.1">
    <property type="nucleotide sequence ID" value="NZ_AAWS01000001.1"/>
</dbReference>
<dbReference type="EMBL" id="AAWS01000001">
    <property type="protein sequence ID" value="EAY32000.1"/>
    <property type="molecule type" value="Genomic_DNA"/>
</dbReference>
<dbReference type="InterPro" id="IPR000182">
    <property type="entry name" value="GNAT_dom"/>
</dbReference>
<dbReference type="InterPro" id="IPR020023">
    <property type="entry name" value="PseG"/>
</dbReference>
<feature type="domain" description="N-acetyltransferase" evidence="3">
    <location>
        <begin position="341"/>
        <end position="498"/>
    </location>
</feature>
<dbReference type="eggNOG" id="COG3980">
    <property type="taxonomic scope" value="Bacteria"/>
</dbReference>
<sequence>MPKPIIYFRADGNSQIGLGHIVRSLALADMLCDNFDCIFLVQTPSEALQNQITEKHQLIAFENTDDYINEAKNIAEKLLHNAHITVLDGYNFKTEYQKIIRSSGCKLVCIDDLHAWHFVADVVINHAGGIHPSKYSCEPYTKLCLGTEYALLRQPFLKAAQQLRKREDLSKVFICFGGADTHNLTEKTIKACLEVDRLTEIHVVTGSAYTEQKALKKIVSTNKKLYFYQNLSAREMAALMAQCDLAVAPASSISYELCCVGIGLVLGTYAANQQGIFNFLIENQLAIPLGGFLEITQAGLTCLIENMLPEVVLKQIAGQKHYFQTPRLPKVFEKLLLAQNVETAKASIDDMELYFDWANDKETRKNAINSEPIIFEQHKQWFQTKLSDTNTFLYKFTYQDVSLGQVRFELIDKHLEIGYSVAPQFRGKGFGEIIMQMALKALVGHYDENISNLPDKIIALVKPDNQASTKVFEHLNFEFTGMQTIKGVNLNQYQKPIYRVYK</sequence>
<dbReference type="Gene3D" id="3.40.50.2000">
    <property type="entry name" value="Glycogen Phosphorylase B"/>
    <property type="match status" value="1"/>
</dbReference>
<dbReference type="Proteomes" id="UP000004095">
    <property type="component" value="Unassembled WGS sequence"/>
</dbReference>
<accession>A1ZCJ8</accession>
<evidence type="ECO:0000313" key="5">
    <source>
        <dbReference type="Proteomes" id="UP000004095"/>
    </source>
</evidence>
<dbReference type="SUPFAM" id="SSF55729">
    <property type="entry name" value="Acyl-CoA N-acyltransferases (Nat)"/>
    <property type="match status" value="1"/>
</dbReference>
<dbReference type="PANTHER" id="PTHR43328">
    <property type="entry name" value="ACETYLTRANSFERASE-RELATED"/>
    <property type="match status" value="1"/>
</dbReference>
<dbReference type="GO" id="GO:0016747">
    <property type="term" value="F:acyltransferase activity, transferring groups other than amino-acyl groups"/>
    <property type="evidence" value="ECO:0007669"/>
    <property type="project" value="InterPro"/>
</dbReference>
<gene>
    <name evidence="4" type="ORF">M23134_02029</name>
</gene>
<dbReference type="AlphaFoldDB" id="A1ZCJ8"/>
<evidence type="ECO:0000256" key="2">
    <source>
        <dbReference type="PIRSR" id="PIRSR620023-2"/>
    </source>
</evidence>
<name>A1ZCJ8_MICM2</name>
<keyword evidence="5" id="KW-1185">Reference proteome</keyword>
<proteinExistence type="predicted"/>
<evidence type="ECO:0000256" key="1">
    <source>
        <dbReference type="PIRSR" id="PIRSR620023-1"/>
    </source>
</evidence>
<dbReference type="PROSITE" id="PS51186">
    <property type="entry name" value="GNAT"/>
    <property type="match status" value="1"/>
</dbReference>
<feature type="binding site" evidence="2">
    <location>
        <begin position="251"/>
        <end position="252"/>
    </location>
    <ligand>
        <name>substrate</name>
    </ligand>
</feature>
<dbReference type="SUPFAM" id="SSF53756">
    <property type="entry name" value="UDP-Glycosyltransferase/glycogen phosphorylase"/>
    <property type="match status" value="1"/>
</dbReference>
<dbReference type="Gene3D" id="3.40.630.30">
    <property type="match status" value="1"/>
</dbReference>
<dbReference type="NCBIfam" id="TIGR03590">
    <property type="entry name" value="PseG"/>
    <property type="match status" value="1"/>
</dbReference>
<evidence type="ECO:0000259" key="3">
    <source>
        <dbReference type="PROSITE" id="PS51186"/>
    </source>
</evidence>
<dbReference type="Gene3D" id="3.40.50.11190">
    <property type="match status" value="1"/>
</dbReference>
<feature type="active site" description="Proton acceptor" evidence="1">
    <location>
        <position position="20"/>
    </location>
</feature>
<feature type="binding site" evidence="2">
    <location>
        <position position="153"/>
    </location>
    <ligand>
        <name>substrate</name>
    </ligand>
</feature>
<reference evidence="4 5" key="1">
    <citation type="submission" date="2007-01" db="EMBL/GenBank/DDBJ databases">
        <authorList>
            <person name="Haygood M."/>
            <person name="Podell S."/>
            <person name="Anderson C."/>
            <person name="Hopkinson B."/>
            <person name="Roe K."/>
            <person name="Barbeau K."/>
            <person name="Gaasterland T."/>
            <person name="Ferriera S."/>
            <person name="Johnson J."/>
            <person name="Kravitz S."/>
            <person name="Beeson K."/>
            <person name="Sutton G."/>
            <person name="Rogers Y.-H."/>
            <person name="Friedman R."/>
            <person name="Frazier M."/>
            <person name="Venter J.C."/>
        </authorList>
    </citation>
    <scope>NUCLEOTIDE SEQUENCE [LARGE SCALE GENOMIC DNA]</scope>
    <source>
        <strain evidence="4 5">ATCC 23134</strain>
    </source>
</reference>
<protein>
    <submittedName>
        <fullName evidence="4">Acetyltransferase, gnat family</fullName>
    </submittedName>
</protein>
<keyword evidence="4" id="KW-0808">Transferase</keyword>
<dbReference type="OrthoDB" id="6290225at2"/>
<comment type="caution">
    <text evidence="4">The sequence shown here is derived from an EMBL/GenBank/DDBJ whole genome shotgun (WGS) entry which is preliminary data.</text>
</comment>
<dbReference type="eggNOG" id="COG1670">
    <property type="taxonomic scope" value="Bacteria"/>
</dbReference>
<organism evidence="4 5">
    <name type="scientific">Microscilla marina ATCC 23134</name>
    <dbReference type="NCBI Taxonomy" id="313606"/>
    <lineage>
        <taxon>Bacteria</taxon>
        <taxon>Pseudomonadati</taxon>
        <taxon>Bacteroidota</taxon>
        <taxon>Cytophagia</taxon>
        <taxon>Cytophagales</taxon>
        <taxon>Microscillaceae</taxon>
        <taxon>Microscilla</taxon>
    </lineage>
</organism>
<evidence type="ECO:0000313" key="4">
    <source>
        <dbReference type="EMBL" id="EAY32000.1"/>
    </source>
</evidence>
<feature type="binding site" evidence="2">
    <location>
        <position position="256"/>
    </location>
    <ligand>
        <name>substrate</name>
    </ligand>
</feature>